<evidence type="ECO:0000256" key="1">
    <source>
        <dbReference type="ARBA" id="ARBA00010641"/>
    </source>
</evidence>
<dbReference type="InterPro" id="IPR014284">
    <property type="entry name" value="RNA_pol_sigma-70_dom"/>
</dbReference>
<dbReference type="InterPro" id="IPR013325">
    <property type="entry name" value="RNA_pol_sigma_r2"/>
</dbReference>
<evidence type="ECO:0000256" key="2">
    <source>
        <dbReference type="ARBA" id="ARBA00023015"/>
    </source>
</evidence>
<dbReference type="EMBL" id="QNRM01000002">
    <property type="protein sequence ID" value="RBP22608.1"/>
    <property type="molecule type" value="Genomic_DNA"/>
</dbReference>
<dbReference type="SUPFAM" id="SSF88946">
    <property type="entry name" value="Sigma2 domain of RNA polymerase sigma factors"/>
    <property type="match status" value="1"/>
</dbReference>
<dbReference type="InterPro" id="IPR013249">
    <property type="entry name" value="RNA_pol_sigma70_r4_t2"/>
</dbReference>
<evidence type="ECO:0000259" key="5">
    <source>
        <dbReference type="Pfam" id="PF04542"/>
    </source>
</evidence>
<dbReference type="InterPro" id="IPR007627">
    <property type="entry name" value="RNA_pol_sigma70_r2"/>
</dbReference>
<protein>
    <submittedName>
        <fullName evidence="7">RNA polymerase sigma-70 factor (ECF subfamily)</fullName>
    </submittedName>
</protein>
<reference evidence="7 8" key="1">
    <citation type="submission" date="2018-06" db="EMBL/GenBank/DDBJ databases">
        <title>Genomic Encyclopedia of Type Strains, Phase III (KMG-III): the genomes of soil and plant-associated and newly described type strains.</title>
        <authorList>
            <person name="Whitman W."/>
        </authorList>
    </citation>
    <scope>NUCLEOTIDE SEQUENCE [LARGE SCALE GENOMIC DNA]</scope>
    <source>
        <strain evidence="7 8">CECT 7342</strain>
    </source>
</reference>
<comment type="caution">
    <text evidence="7">The sequence shown here is derived from an EMBL/GenBank/DDBJ whole genome shotgun (WGS) entry which is preliminary data.</text>
</comment>
<proteinExistence type="inferred from homology"/>
<dbReference type="Pfam" id="PF04542">
    <property type="entry name" value="Sigma70_r2"/>
    <property type="match status" value="1"/>
</dbReference>
<dbReference type="Gene3D" id="1.10.1740.10">
    <property type="match status" value="1"/>
</dbReference>
<dbReference type="PANTHER" id="PTHR43133">
    <property type="entry name" value="RNA POLYMERASE ECF-TYPE SIGMA FACTO"/>
    <property type="match status" value="1"/>
</dbReference>
<evidence type="ECO:0000313" key="7">
    <source>
        <dbReference type="EMBL" id="RBP22608.1"/>
    </source>
</evidence>
<evidence type="ECO:0000256" key="3">
    <source>
        <dbReference type="ARBA" id="ARBA00023082"/>
    </source>
</evidence>
<evidence type="ECO:0000256" key="4">
    <source>
        <dbReference type="ARBA" id="ARBA00023163"/>
    </source>
</evidence>
<feature type="domain" description="RNA polymerase sigma-70 region 2" evidence="5">
    <location>
        <begin position="11"/>
        <end position="77"/>
    </location>
</feature>
<evidence type="ECO:0000259" key="6">
    <source>
        <dbReference type="Pfam" id="PF08281"/>
    </source>
</evidence>
<dbReference type="NCBIfam" id="TIGR02937">
    <property type="entry name" value="sigma70-ECF"/>
    <property type="match status" value="1"/>
</dbReference>
<name>A0ABX9GER0_9BURK</name>
<dbReference type="RefSeq" id="WP_035212752.1">
    <property type="nucleotide sequence ID" value="NZ_ALJE01000008.1"/>
</dbReference>
<comment type="similarity">
    <text evidence="1">Belongs to the sigma-70 factor family. ECF subfamily.</text>
</comment>
<sequence length="171" mass="19551">MSTSSDQVHQLYDSHHSWLRTWLRGKLNNVHQAADLAHDVFVRVLSKPSDLDQVREPRAYLTTIARHLLFDHWRRQQIEQAWLETVAAQPEQFAPSPEETALALEALMAVDTMLNRLGERPRQAFLMSQVYGMRYHEIGTALGVSERMIKKYMAQAMLHCLALDMSAAPAA</sequence>
<dbReference type="Proteomes" id="UP000252124">
    <property type="component" value="Unassembled WGS sequence"/>
</dbReference>
<organism evidence="7 8">
    <name type="scientific">Achromobacter marplatensis</name>
    <dbReference type="NCBI Taxonomy" id="470868"/>
    <lineage>
        <taxon>Bacteria</taxon>
        <taxon>Pseudomonadati</taxon>
        <taxon>Pseudomonadota</taxon>
        <taxon>Betaproteobacteria</taxon>
        <taxon>Burkholderiales</taxon>
        <taxon>Alcaligenaceae</taxon>
        <taxon>Achromobacter</taxon>
    </lineage>
</organism>
<keyword evidence="4" id="KW-0804">Transcription</keyword>
<evidence type="ECO:0000313" key="8">
    <source>
        <dbReference type="Proteomes" id="UP000252124"/>
    </source>
</evidence>
<dbReference type="Gene3D" id="1.10.10.10">
    <property type="entry name" value="Winged helix-like DNA-binding domain superfamily/Winged helix DNA-binding domain"/>
    <property type="match status" value="1"/>
</dbReference>
<feature type="domain" description="RNA polymerase sigma factor 70 region 4 type 2" evidence="6">
    <location>
        <begin position="108"/>
        <end position="160"/>
    </location>
</feature>
<gene>
    <name evidence="7" type="ORF">DFP87_102349</name>
</gene>
<dbReference type="SUPFAM" id="SSF88659">
    <property type="entry name" value="Sigma3 and sigma4 domains of RNA polymerase sigma factors"/>
    <property type="match status" value="1"/>
</dbReference>
<dbReference type="InterPro" id="IPR036388">
    <property type="entry name" value="WH-like_DNA-bd_sf"/>
</dbReference>
<dbReference type="Pfam" id="PF08281">
    <property type="entry name" value="Sigma70_r4_2"/>
    <property type="match status" value="1"/>
</dbReference>
<accession>A0ABX9GER0</accession>
<keyword evidence="2" id="KW-0805">Transcription regulation</keyword>
<dbReference type="PANTHER" id="PTHR43133:SF63">
    <property type="entry name" value="RNA POLYMERASE SIGMA FACTOR FECI-RELATED"/>
    <property type="match status" value="1"/>
</dbReference>
<keyword evidence="8" id="KW-1185">Reference proteome</keyword>
<keyword evidence="3" id="KW-0731">Sigma factor</keyword>
<dbReference type="InterPro" id="IPR039425">
    <property type="entry name" value="RNA_pol_sigma-70-like"/>
</dbReference>
<dbReference type="InterPro" id="IPR013324">
    <property type="entry name" value="RNA_pol_sigma_r3/r4-like"/>
</dbReference>